<reference evidence="2 3" key="1">
    <citation type="submission" date="2012-12" db="EMBL/GenBank/DDBJ databases">
        <title>Novel taxa of Listeriaceae from agricultural environments in the United States.</title>
        <authorList>
            <person name="den Bakker H.C."/>
            <person name="Allred A."/>
            <person name="Warchocki S."/>
            <person name="Wright E.M."/>
            <person name="Burrell A."/>
            <person name="Nightingale K.K."/>
            <person name="Kephart D."/>
            <person name="Wiedmann M."/>
        </authorList>
    </citation>
    <scope>NUCLEOTIDE SEQUENCE [LARGE SCALE GENOMIC DNA]</scope>
    <source>
        <strain evidence="2 3">FSL F6-1037</strain>
    </source>
</reference>
<organism evidence="2 3">
    <name type="scientific">Brochothrix campestris FSL F6-1037</name>
    <dbReference type="NCBI Taxonomy" id="1265861"/>
    <lineage>
        <taxon>Bacteria</taxon>
        <taxon>Bacillati</taxon>
        <taxon>Bacillota</taxon>
        <taxon>Bacilli</taxon>
        <taxon>Bacillales</taxon>
        <taxon>Listeriaceae</taxon>
        <taxon>Brochothrix</taxon>
    </lineage>
</organism>
<sequence>MKTEGSALVSKIKQLEQQVTEQIAEMAKMKIERDEAIHALEHYKAEQRDFQTKIEASRVEKRKNAFNFSVPFFKC</sequence>
<dbReference type="Proteomes" id="UP000019243">
    <property type="component" value="Unassembled WGS sequence"/>
</dbReference>
<dbReference type="EMBL" id="AODH01000001">
    <property type="protein sequence ID" value="EUJ42220.1"/>
    <property type="molecule type" value="Genomic_DNA"/>
</dbReference>
<dbReference type="AlphaFoldDB" id="W7CZM5"/>
<feature type="coiled-coil region" evidence="1">
    <location>
        <begin position="12"/>
        <end position="46"/>
    </location>
</feature>
<gene>
    <name evidence="2" type="ORF">BCAMP_00455</name>
</gene>
<dbReference type="STRING" id="1265861.BCAMP_00455"/>
<evidence type="ECO:0000313" key="3">
    <source>
        <dbReference type="Proteomes" id="UP000019243"/>
    </source>
</evidence>
<name>W7CZM5_9LIST</name>
<protein>
    <submittedName>
        <fullName evidence="2">Uncharacterized protein</fullName>
    </submittedName>
</protein>
<dbReference type="RefSeq" id="WP_035312785.1">
    <property type="nucleotide sequence ID" value="NZ_AODH01000001.1"/>
</dbReference>
<evidence type="ECO:0000313" key="2">
    <source>
        <dbReference type="EMBL" id="EUJ42220.1"/>
    </source>
</evidence>
<keyword evidence="3" id="KW-1185">Reference proteome</keyword>
<comment type="caution">
    <text evidence="2">The sequence shown here is derived from an EMBL/GenBank/DDBJ whole genome shotgun (WGS) entry which is preliminary data.</text>
</comment>
<evidence type="ECO:0000256" key="1">
    <source>
        <dbReference type="SAM" id="Coils"/>
    </source>
</evidence>
<accession>W7CZM5</accession>
<proteinExistence type="predicted"/>
<keyword evidence="1" id="KW-0175">Coiled coil</keyword>